<keyword evidence="10" id="KW-0233">DNA recombination</keyword>
<organism evidence="16 17">
    <name type="scientific">Petromyzon marinus</name>
    <name type="common">Sea lamprey</name>
    <dbReference type="NCBI Taxonomy" id="7757"/>
    <lineage>
        <taxon>Eukaryota</taxon>
        <taxon>Metazoa</taxon>
        <taxon>Chordata</taxon>
        <taxon>Craniata</taxon>
        <taxon>Vertebrata</taxon>
        <taxon>Cyclostomata</taxon>
        <taxon>Hyperoartia</taxon>
        <taxon>Petromyzontiformes</taxon>
        <taxon>Petromyzontidae</taxon>
        <taxon>Petromyzon</taxon>
    </lineage>
</organism>
<keyword evidence="6" id="KW-0255">Endonuclease</keyword>
<keyword evidence="12" id="KW-0539">Nucleus</keyword>
<dbReference type="Gene3D" id="3.40.1620.30">
    <property type="entry name" value="ERCC4, Mus81-Eme1 complex, nuclease domain, subdomain 1"/>
    <property type="match status" value="1"/>
</dbReference>
<evidence type="ECO:0000256" key="10">
    <source>
        <dbReference type="ARBA" id="ARBA00023172"/>
    </source>
</evidence>
<evidence type="ECO:0000256" key="12">
    <source>
        <dbReference type="ARBA" id="ARBA00023242"/>
    </source>
</evidence>
<feature type="compositionally biased region" description="Basic and acidic residues" evidence="14">
    <location>
        <begin position="46"/>
        <end position="75"/>
    </location>
</feature>
<name>A0AAJ7X1V9_PETMA</name>
<evidence type="ECO:0000256" key="8">
    <source>
        <dbReference type="ARBA" id="ARBA00022801"/>
    </source>
</evidence>
<dbReference type="Pfam" id="PF21292">
    <property type="entry name" value="EME1-MUS81_C"/>
    <property type="match status" value="1"/>
</dbReference>
<dbReference type="PANTHER" id="PTHR21077:SF5">
    <property type="entry name" value="CROSSOVER JUNCTION ENDONUCLEASE MMS4"/>
    <property type="match status" value="1"/>
</dbReference>
<dbReference type="Gene3D" id="1.10.150.670">
    <property type="entry name" value="Crossover junction endonuclease EME1, DNA-binding domain"/>
    <property type="match status" value="1"/>
</dbReference>
<keyword evidence="7" id="KW-0227">DNA damage</keyword>
<evidence type="ECO:0000259" key="15">
    <source>
        <dbReference type="SMART" id="SM00891"/>
    </source>
</evidence>
<evidence type="ECO:0000256" key="7">
    <source>
        <dbReference type="ARBA" id="ARBA00022763"/>
    </source>
</evidence>
<keyword evidence="8" id="KW-0378">Hydrolase</keyword>
<evidence type="ECO:0000256" key="1">
    <source>
        <dbReference type="ARBA" id="ARBA00001946"/>
    </source>
</evidence>
<dbReference type="GO" id="GO:0008821">
    <property type="term" value="F:crossover junction DNA endonuclease activity"/>
    <property type="evidence" value="ECO:0007669"/>
    <property type="project" value="TreeGrafter"/>
</dbReference>
<dbReference type="GO" id="GO:0000712">
    <property type="term" value="P:resolution of meiotic recombination intermediates"/>
    <property type="evidence" value="ECO:0007669"/>
    <property type="project" value="TreeGrafter"/>
</dbReference>
<dbReference type="GO" id="GO:0005634">
    <property type="term" value="C:nucleus"/>
    <property type="evidence" value="ECO:0007669"/>
    <property type="project" value="UniProtKB-SubCell"/>
</dbReference>
<keyword evidence="11" id="KW-0234">DNA repair</keyword>
<evidence type="ECO:0000256" key="13">
    <source>
        <dbReference type="ARBA" id="ARBA00023254"/>
    </source>
</evidence>
<dbReference type="GO" id="GO:0003677">
    <property type="term" value="F:DNA binding"/>
    <property type="evidence" value="ECO:0007669"/>
    <property type="project" value="InterPro"/>
</dbReference>
<evidence type="ECO:0000256" key="6">
    <source>
        <dbReference type="ARBA" id="ARBA00022759"/>
    </source>
</evidence>
<dbReference type="GO" id="GO:0046872">
    <property type="term" value="F:metal ion binding"/>
    <property type="evidence" value="ECO:0007669"/>
    <property type="project" value="UniProtKB-KW"/>
</dbReference>
<sequence>MALLELSSSSEDELPVGPLAQRLRMQAPIARALPGGAKDGATSIDLLRDDSDSDEDVMKRIRERLDKKRRQEDCGVRGGGSDTRTGLTLSEDDVGDIVDVGAGSWTKVREPGTSLGRSGQLLLGPVALSVGDEGPSISLSHRKPRDALGVEIDRDGLMRKRCQMVADCGASVPTSKLPRRQQQHPQEKNKQEEEARGGKKAQLEEQSTRRVEAQQEKERERAGRQATAALIKAQRPEECMKHMAVCVDPGVLEAEGGGLVLSALQALESRCVIAGRRVQRSIGWRRSLPGLAAAEASSLESDEEEKPVVVVVPVLDFIAMVDAHKQVASSGDSGCHLSLRGFVSTVMAAHPHCALTLAVVDVDKYFNQKTKGQKPSKESGERRLNKRAMPAKVHVSRVDMEEALVDLQLHTSTALRFLDSWKEFADFVAMFTKAIAVAPYKREREVTGLAFCVESEGAGGVRVDRDGRGYLQLWQRQLQQLNRVSAEMASAIVRAFPSPRLLLQAYARCGSDRERAALLADLLVRRGEGVVATSRRVGPELSRRVFLLVTSHDPQLLLEHGS</sequence>
<protein>
    <submittedName>
        <fullName evidence="17">Crossover junction endonuclease EME1-like isoform X2</fullName>
    </submittedName>
</protein>
<evidence type="ECO:0000256" key="4">
    <source>
        <dbReference type="ARBA" id="ARBA00022722"/>
    </source>
</evidence>
<accession>A0AAJ7X1V9</accession>
<evidence type="ECO:0000313" key="16">
    <source>
        <dbReference type="Proteomes" id="UP001318040"/>
    </source>
</evidence>
<dbReference type="GO" id="GO:0031573">
    <property type="term" value="P:mitotic intra-S DNA damage checkpoint signaling"/>
    <property type="evidence" value="ECO:0007669"/>
    <property type="project" value="TreeGrafter"/>
</dbReference>
<dbReference type="InterPro" id="IPR043086">
    <property type="entry name" value="EME1_nucdom_sub1"/>
</dbReference>
<dbReference type="SMART" id="SM00891">
    <property type="entry name" value="ERCC4"/>
    <property type="match status" value="1"/>
</dbReference>
<dbReference type="AlphaFoldDB" id="A0AAJ7X1V9"/>
<evidence type="ECO:0000313" key="17">
    <source>
        <dbReference type="RefSeq" id="XP_032816968.1"/>
    </source>
</evidence>
<evidence type="ECO:0000256" key="14">
    <source>
        <dbReference type="SAM" id="MobiDB-lite"/>
    </source>
</evidence>
<comment type="cofactor">
    <cofactor evidence="1">
        <name>Mg(2+)</name>
        <dbReference type="ChEBI" id="CHEBI:18420"/>
    </cofactor>
</comment>
<feature type="region of interest" description="Disordered" evidence="14">
    <location>
        <begin position="33"/>
        <end position="89"/>
    </location>
</feature>
<evidence type="ECO:0000256" key="2">
    <source>
        <dbReference type="ARBA" id="ARBA00004123"/>
    </source>
</evidence>
<dbReference type="Gene3D" id="4.10.800.30">
    <property type="entry name" value="ERCC4, Mus81-Eme1 complex, nuclease domain, subdomain 2"/>
    <property type="match status" value="1"/>
</dbReference>
<dbReference type="InterPro" id="IPR042530">
    <property type="entry name" value="EME1/EME2_C"/>
</dbReference>
<dbReference type="InterPro" id="IPR033310">
    <property type="entry name" value="Mms4/EME1/EME2"/>
</dbReference>
<dbReference type="GO" id="GO:0031297">
    <property type="term" value="P:replication fork processing"/>
    <property type="evidence" value="ECO:0007669"/>
    <property type="project" value="TreeGrafter"/>
</dbReference>
<feature type="region of interest" description="Disordered" evidence="14">
    <location>
        <begin position="169"/>
        <end position="225"/>
    </location>
</feature>
<evidence type="ECO:0000256" key="3">
    <source>
        <dbReference type="ARBA" id="ARBA00005313"/>
    </source>
</evidence>
<evidence type="ECO:0000256" key="9">
    <source>
        <dbReference type="ARBA" id="ARBA00022842"/>
    </source>
</evidence>
<comment type="similarity">
    <text evidence="3">Belongs to the EME1/MMS4 family.</text>
</comment>
<feature type="compositionally biased region" description="Basic and acidic residues" evidence="14">
    <location>
        <begin position="185"/>
        <end position="223"/>
    </location>
</feature>
<reference evidence="17" key="1">
    <citation type="submission" date="2025-08" db="UniProtKB">
        <authorList>
            <consortium name="RefSeq"/>
        </authorList>
    </citation>
    <scope>IDENTIFICATION</scope>
    <source>
        <tissue evidence="17">Sperm</tissue>
    </source>
</reference>
<comment type="subcellular location">
    <subcellularLocation>
        <location evidence="2">Nucleus</location>
    </subcellularLocation>
</comment>
<dbReference type="Proteomes" id="UP001318040">
    <property type="component" value="Chromosome 26"/>
</dbReference>
<keyword evidence="4" id="KW-0540">Nuclease</keyword>
<dbReference type="FunFam" id="1.10.150.670:FF:000002">
    <property type="entry name" value="Crossover junction endonuclease EME1"/>
    <property type="match status" value="1"/>
</dbReference>
<dbReference type="GO" id="GO:0006302">
    <property type="term" value="P:double-strand break repair"/>
    <property type="evidence" value="ECO:0007669"/>
    <property type="project" value="TreeGrafter"/>
</dbReference>
<keyword evidence="9" id="KW-0460">Magnesium</keyword>
<keyword evidence="5" id="KW-0479">Metal-binding</keyword>
<dbReference type="GO" id="GO:0048476">
    <property type="term" value="C:Holliday junction resolvase complex"/>
    <property type="evidence" value="ECO:0007669"/>
    <property type="project" value="InterPro"/>
</dbReference>
<keyword evidence="16" id="KW-1185">Reference proteome</keyword>
<dbReference type="PANTHER" id="PTHR21077">
    <property type="entry name" value="EME1 PROTEIN"/>
    <property type="match status" value="1"/>
</dbReference>
<gene>
    <name evidence="17" type="primary">LOC116946157</name>
</gene>
<dbReference type="InterPro" id="IPR043087">
    <property type="entry name" value="Eme1_nucdom_sub2"/>
</dbReference>
<proteinExistence type="inferred from homology"/>
<dbReference type="InterPro" id="IPR006166">
    <property type="entry name" value="ERCC4_domain"/>
</dbReference>
<evidence type="ECO:0000256" key="5">
    <source>
        <dbReference type="ARBA" id="ARBA00022723"/>
    </source>
</evidence>
<feature type="domain" description="ERCC4" evidence="15">
    <location>
        <begin position="244"/>
        <end position="507"/>
    </location>
</feature>
<keyword evidence="13" id="KW-0469">Meiosis</keyword>
<evidence type="ECO:0000256" key="11">
    <source>
        <dbReference type="ARBA" id="ARBA00023204"/>
    </source>
</evidence>
<dbReference type="RefSeq" id="XP_032816968.1">
    <property type="nucleotide sequence ID" value="XM_032961077.1"/>
</dbReference>